<dbReference type="OrthoDB" id="3785663at2759"/>
<dbReference type="PANTHER" id="PTHR42923:SF17">
    <property type="entry name" value="AMINE OXIDASE DOMAIN-CONTAINING PROTEIN"/>
    <property type="match status" value="1"/>
</dbReference>
<dbReference type="PROSITE" id="PS51257">
    <property type="entry name" value="PROKAR_LIPOPROTEIN"/>
    <property type="match status" value="1"/>
</dbReference>
<dbReference type="AlphaFoldDB" id="A0A6A6WD59"/>
<dbReference type="GO" id="GO:0016491">
    <property type="term" value="F:oxidoreductase activity"/>
    <property type="evidence" value="ECO:0007669"/>
    <property type="project" value="InterPro"/>
</dbReference>
<sequence>MSTVGSRKRVAIIGGGISGIACAWRLRNEDFDVDIYEAEERLGGHANSVPFVGNGITVGVDTGYMVMSTETYPRFHRFLKELNLETVPADMSFGVSAYSGEFEWGSYSFWSFVGHLSYLLKPWFWRLLFDIIRFCYFAKDTLVDSTVEGKGQHDEAIADYLHRHGYSEQFLELFLIPMVAAVWSTDLEEFKRSFPAKTLIRFMFQNRLLDTVTTSLQWRAFPNGSQTYVRSFMDRLPPNHHIHAGQPIHRVSRTNDGAIVTLANGVQRQYEHVVLATHANQALTLMGTDATAEEREVLGCFKTSRNVCYVHSDETVSLSITHQPCPHLTKTQFLAKRPSARTAWTCLLSDPSPPPMSHPSQLAESKPLLLDEPKPFDSSIALTFDMNKVQRIPMPGQLGSPGRVLVSMNPPRIPAFTQSSQVYYHPLLTAESLSAVDRLCEINGRSSVSFAGAWIGLGFHEDGFASGAHAAEMIVRGRENVGRFEPLRRDERVPERYSFADRVVRGCVSAVQRLL</sequence>
<evidence type="ECO:0000313" key="3">
    <source>
        <dbReference type="Proteomes" id="UP000799437"/>
    </source>
</evidence>
<dbReference type="InterPro" id="IPR002937">
    <property type="entry name" value="Amino_oxidase"/>
</dbReference>
<dbReference type="PANTHER" id="PTHR42923">
    <property type="entry name" value="PROTOPORPHYRINOGEN OXIDASE"/>
    <property type="match status" value="1"/>
</dbReference>
<accession>A0A6A6WD59</accession>
<proteinExistence type="predicted"/>
<gene>
    <name evidence="2" type="ORF">EJ05DRAFT_330223</name>
</gene>
<name>A0A6A6WD59_9PEZI</name>
<dbReference type="Proteomes" id="UP000799437">
    <property type="component" value="Unassembled WGS sequence"/>
</dbReference>
<dbReference type="SUPFAM" id="SSF51905">
    <property type="entry name" value="FAD/NAD(P)-binding domain"/>
    <property type="match status" value="1"/>
</dbReference>
<reference evidence="2" key="1">
    <citation type="journal article" date="2020" name="Stud. Mycol.">
        <title>101 Dothideomycetes genomes: a test case for predicting lifestyles and emergence of pathogens.</title>
        <authorList>
            <person name="Haridas S."/>
            <person name="Albert R."/>
            <person name="Binder M."/>
            <person name="Bloem J."/>
            <person name="Labutti K."/>
            <person name="Salamov A."/>
            <person name="Andreopoulos B."/>
            <person name="Baker S."/>
            <person name="Barry K."/>
            <person name="Bills G."/>
            <person name="Bluhm B."/>
            <person name="Cannon C."/>
            <person name="Castanera R."/>
            <person name="Culley D."/>
            <person name="Daum C."/>
            <person name="Ezra D."/>
            <person name="Gonzalez J."/>
            <person name="Henrissat B."/>
            <person name="Kuo A."/>
            <person name="Liang C."/>
            <person name="Lipzen A."/>
            <person name="Lutzoni F."/>
            <person name="Magnuson J."/>
            <person name="Mondo S."/>
            <person name="Nolan M."/>
            <person name="Ohm R."/>
            <person name="Pangilinan J."/>
            <person name="Park H.-J."/>
            <person name="Ramirez L."/>
            <person name="Alfaro M."/>
            <person name="Sun H."/>
            <person name="Tritt A."/>
            <person name="Yoshinaga Y."/>
            <person name="Zwiers L.-H."/>
            <person name="Turgeon B."/>
            <person name="Goodwin S."/>
            <person name="Spatafora J."/>
            <person name="Crous P."/>
            <person name="Grigoriev I."/>
        </authorList>
    </citation>
    <scope>NUCLEOTIDE SEQUENCE</scope>
    <source>
        <strain evidence="2">CBS 121739</strain>
    </source>
</reference>
<protein>
    <submittedName>
        <fullName evidence="2">FAD/NAD(P)-binding domain-containing protein</fullName>
    </submittedName>
</protein>
<dbReference type="InterPro" id="IPR050464">
    <property type="entry name" value="Zeta_carotene_desat/Oxidored"/>
</dbReference>
<feature type="domain" description="Amine oxidase" evidence="1">
    <location>
        <begin position="17"/>
        <end position="283"/>
    </location>
</feature>
<dbReference type="GeneID" id="54481896"/>
<dbReference type="Pfam" id="PF01593">
    <property type="entry name" value="Amino_oxidase"/>
    <property type="match status" value="1"/>
</dbReference>
<keyword evidence="3" id="KW-1185">Reference proteome</keyword>
<dbReference type="InterPro" id="IPR036188">
    <property type="entry name" value="FAD/NAD-bd_sf"/>
</dbReference>
<dbReference type="RefSeq" id="XP_033601492.1">
    <property type="nucleotide sequence ID" value="XM_033740842.1"/>
</dbReference>
<dbReference type="EMBL" id="ML996570">
    <property type="protein sequence ID" value="KAF2759041.1"/>
    <property type="molecule type" value="Genomic_DNA"/>
</dbReference>
<organism evidence="2 3">
    <name type="scientific">Pseudovirgaria hyperparasitica</name>
    <dbReference type="NCBI Taxonomy" id="470096"/>
    <lineage>
        <taxon>Eukaryota</taxon>
        <taxon>Fungi</taxon>
        <taxon>Dikarya</taxon>
        <taxon>Ascomycota</taxon>
        <taxon>Pezizomycotina</taxon>
        <taxon>Dothideomycetes</taxon>
        <taxon>Dothideomycetes incertae sedis</taxon>
        <taxon>Acrospermales</taxon>
        <taxon>Acrospermaceae</taxon>
        <taxon>Pseudovirgaria</taxon>
    </lineage>
</organism>
<evidence type="ECO:0000259" key="1">
    <source>
        <dbReference type="Pfam" id="PF01593"/>
    </source>
</evidence>
<evidence type="ECO:0000313" key="2">
    <source>
        <dbReference type="EMBL" id="KAF2759041.1"/>
    </source>
</evidence>
<dbReference type="Gene3D" id="3.50.50.60">
    <property type="entry name" value="FAD/NAD(P)-binding domain"/>
    <property type="match status" value="1"/>
</dbReference>